<reference evidence="3 4" key="1">
    <citation type="submission" date="2016-10" db="EMBL/GenBank/DDBJ databases">
        <title>Proteomics and genomics reveal pathogen-plant mechanisms compatible with a hemibiotrophic lifestyle of Diplodia corticola.</title>
        <authorList>
            <person name="Fernandes I."/>
            <person name="De Jonge R."/>
            <person name="Van De Peer Y."/>
            <person name="Devreese B."/>
            <person name="Alves A."/>
            <person name="Esteves A.C."/>
        </authorList>
    </citation>
    <scope>NUCLEOTIDE SEQUENCE [LARGE SCALE GENOMIC DNA]</scope>
    <source>
        <strain evidence="3 4">CBS 112549</strain>
    </source>
</reference>
<feature type="domain" description="Nucleoside phosphorylase" evidence="2">
    <location>
        <begin position="50"/>
        <end position="307"/>
    </location>
</feature>
<dbReference type="STRING" id="236234.A0A1J9QXN2"/>
<dbReference type="InterPro" id="IPR000845">
    <property type="entry name" value="Nucleoside_phosphorylase_d"/>
</dbReference>
<dbReference type="GO" id="GO:0003824">
    <property type="term" value="F:catalytic activity"/>
    <property type="evidence" value="ECO:0007669"/>
    <property type="project" value="InterPro"/>
</dbReference>
<dbReference type="CDD" id="cd09008">
    <property type="entry name" value="MTAN"/>
    <property type="match status" value="1"/>
</dbReference>
<evidence type="ECO:0000313" key="3">
    <source>
        <dbReference type="EMBL" id="OJD33137.1"/>
    </source>
</evidence>
<protein>
    <submittedName>
        <fullName evidence="3">Kinesin light chain</fullName>
    </submittedName>
</protein>
<dbReference type="SUPFAM" id="SSF53167">
    <property type="entry name" value="Purine and uridine phosphorylases"/>
    <property type="match status" value="1"/>
</dbReference>
<name>A0A1J9QXN2_9PEZI</name>
<evidence type="ECO:0000259" key="2">
    <source>
        <dbReference type="Pfam" id="PF01048"/>
    </source>
</evidence>
<dbReference type="Pfam" id="PF01048">
    <property type="entry name" value="PNP_UDP_1"/>
    <property type="match status" value="1"/>
</dbReference>
<feature type="region of interest" description="Disordered" evidence="1">
    <location>
        <begin position="326"/>
        <end position="388"/>
    </location>
</feature>
<dbReference type="RefSeq" id="XP_020129397.1">
    <property type="nucleotide sequence ID" value="XM_020274576.1"/>
</dbReference>
<dbReference type="OrthoDB" id="626167at2759"/>
<dbReference type="GO" id="GO:0009116">
    <property type="term" value="P:nucleoside metabolic process"/>
    <property type="evidence" value="ECO:0007669"/>
    <property type="project" value="InterPro"/>
</dbReference>
<keyword evidence="4" id="KW-1185">Reference proteome</keyword>
<dbReference type="Gene3D" id="3.40.50.1580">
    <property type="entry name" value="Nucleoside phosphorylase domain"/>
    <property type="match status" value="1"/>
</dbReference>
<sequence>MTTNVEPPAAEDYNVAWICALPDVELDPARLMLDDDYDTPSSIDARWDDVQYFCGRMHDHRVVIACLPNGESGNVNASRLTYALFRSFANIKIALLVGIGGGVPRPSSKRDPLDEIYLGDVVVGWPDDGGDAVVYHDRGKATANGRFEMRGHIPEPDWSTKQALGSIKSNHRLGKTKFDDHLMRLNRLNGSAMPSRDQDYLFEAGYIHEDPELTCESCDRSRLVTRPERSENRFVFHMGRIATGNSVIKDAERRDKISKDCGGALCIEMEAAGASVNRNILVIRGISDYADSHKNDKWQFHAAKNAAVFARELLCTMRASKVKAMEGPARSAEIAIPTPKPEPESTPHSENKPEAAGSPMYQTQGSPRDPKLKPLGTDGAVELPGSRP</sequence>
<dbReference type="PANTHER" id="PTHR46082:SF6">
    <property type="entry name" value="AAA+ ATPASE DOMAIN-CONTAINING PROTEIN-RELATED"/>
    <property type="match status" value="1"/>
</dbReference>
<dbReference type="GeneID" id="31014837"/>
<proteinExistence type="predicted"/>
<feature type="compositionally biased region" description="Basic and acidic residues" evidence="1">
    <location>
        <begin position="341"/>
        <end position="353"/>
    </location>
</feature>
<organism evidence="3 4">
    <name type="scientific">Diplodia corticola</name>
    <dbReference type="NCBI Taxonomy" id="236234"/>
    <lineage>
        <taxon>Eukaryota</taxon>
        <taxon>Fungi</taxon>
        <taxon>Dikarya</taxon>
        <taxon>Ascomycota</taxon>
        <taxon>Pezizomycotina</taxon>
        <taxon>Dothideomycetes</taxon>
        <taxon>Dothideomycetes incertae sedis</taxon>
        <taxon>Botryosphaeriales</taxon>
        <taxon>Botryosphaeriaceae</taxon>
        <taxon>Diplodia</taxon>
    </lineage>
</organism>
<gene>
    <name evidence="3" type="ORF">BKCO1_3300075</name>
</gene>
<accession>A0A1J9QXN2</accession>
<dbReference type="AlphaFoldDB" id="A0A1J9QXN2"/>
<dbReference type="Proteomes" id="UP000183809">
    <property type="component" value="Unassembled WGS sequence"/>
</dbReference>
<dbReference type="EMBL" id="MNUE01000033">
    <property type="protein sequence ID" value="OJD33137.1"/>
    <property type="molecule type" value="Genomic_DNA"/>
</dbReference>
<dbReference type="InterPro" id="IPR035994">
    <property type="entry name" value="Nucleoside_phosphorylase_sf"/>
</dbReference>
<dbReference type="InterPro" id="IPR053137">
    <property type="entry name" value="NLR-like"/>
</dbReference>
<evidence type="ECO:0000256" key="1">
    <source>
        <dbReference type="SAM" id="MobiDB-lite"/>
    </source>
</evidence>
<comment type="caution">
    <text evidence="3">The sequence shown here is derived from an EMBL/GenBank/DDBJ whole genome shotgun (WGS) entry which is preliminary data.</text>
</comment>
<dbReference type="PANTHER" id="PTHR46082">
    <property type="entry name" value="ATP/GTP-BINDING PROTEIN-RELATED"/>
    <property type="match status" value="1"/>
</dbReference>
<evidence type="ECO:0000313" key="4">
    <source>
        <dbReference type="Proteomes" id="UP000183809"/>
    </source>
</evidence>